<dbReference type="AlphaFoldDB" id="A0A8C8RZB8"/>
<feature type="region of interest" description="Disordered" evidence="1">
    <location>
        <begin position="24"/>
        <end position="70"/>
    </location>
</feature>
<sequence length="92" mass="10968">MSVRGILSRQRYTYSILYIPLPNPIHHRRYNNNPPSIPPRNRLKQSNRTKLKHRQNPIPPILHIQRHPSHSTTYQTRMILLICLRNPAIHPK</sequence>
<reference evidence="2" key="1">
    <citation type="submission" date="2025-08" db="UniProtKB">
        <authorList>
            <consortium name="Ensembl"/>
        </authorList>
    </citation>
    <scope>IDENTIFICATION</scope>
</reference>
<accession>A0A8C8RZB8</accession>
<evidence type="ECO:0000313" key="2">
    <source>
        <dbReference type="Ensembl" id="ENSPCEP00000011771.1"/>
    </source>
</evidence>
<dbReference type="Ensembl" id="ENSPCET00000012173.1">
    <property type="protein sequence ID" value="ENSPCEP00000011771.1"/>
    <property type="gene ID" value="ENSPCEG00000009335.1"/>
</dbReference>
<proteinExistence type="predicted"/>
<evidence type="ECO:0000313" key="3">
    <source>
        <dbReference type="Proteomes" id="UP000694393"/>
    </source>
</evidence>
<dbReference type="Proteomes" id="UP000694393">
    <property type="component" value="Unplaced"/>
</dbReference>
<protein>
    <submittedName>
        <fullName evidence="2">Uncharacterized protein</fullName>
    </submittedName>
</protein>
<organism evidence="2 3">
    <name type="scientific">Pelusios castaneus</name>
    <name type="common">West African mud turtle</name>
    <dbReference type="NCBI Taxonomy" id="367368"/>
    <lineage>
        <taxon>Eukaryota</taxon>
        <taxon>Metazoa</taxon>
        <taxon>Chordata</taxon>
        <taxon>Craniata</taxon>
        <taxon>Vertebrata</taxon>
        <taxon>Euteleostomi</taxon>
        <taxon>Archelosauria</taxon>
        <taxon>Testudinata</taxon>
        <taxon>Testudines</taxon>
        <taxon>Pleurodira</taxon>
        <taxon>Pelomedusidae</taxon>
        <taxon>Pelusios</taxon>
    </lineage>
</organism>
<evidence type="ECO:0000256" key="1">
    <source>
        <dbReference type="SAM" id="MobiDB-lite"/>
    </source>
</evidence>
<reference evidence="2" key="2">
    <citation type="submission" date="2025-09" db="UniProtKB">
        <authorList>
            <consortium name="Ensembl"/>
        </authorList>
    </citation>
    <scope>IDENTIFICATION</scope>
</reference>
<keyword evidence="3" id="KW-1185">Reference proteome</keyword>
<feature type="compositionally biased region" description="Basic residues" evidence="1">
    <location>
        <begin position="41"/>
        <end position="55"/>
    </location>
</feature>
<name>A0A8C8RZB8_9SAUR</name>